<sequence>MSAYLDILGPFQAPLAFLLVIAGPPIFRTLSKGVRGFLNPQFNGQAKAYAYNPAAIEPRQLPHAFFYIVGIHTAIFAYIYYYMQPFNLFTRYFLPVTANARILHSAIHNEETGRASPAYPNPLYQHNVQPGHIPTSYLDILAKKLTNSLDNRLLYLRFGHSAFTAAWTRTIPEYMLIKLPEVGFWYLMELGVCVLLLCNVDWKGKGGYKQSFSWIIVLAGMAEVWARLFWPIIVVEGEAVALDNIIFTVRTIFLGLLPILLMLLPENPPESVEVQLSEIAGTIKQTSEIASQALTSLSFAAPSTRFLRTMDEMILANPELRDKRISQAEREKLLRDMIMNEDRFRTATDNAYGWVDDDEEITSDGNVKKRKGKALVTNGMREVTKRQLSAQWNNFEKISEAYELQRTLDVVKSQTTRSEKPPPMTDMSRNDNTAIQQSKVNTSENQGLKKRTKSGAS</sequence>
<evidence type="ECO:0000313" key="2">
    <source>
        <dbReference type="Proteomes" id="UP001243375"/>
    </source>
</evidence>
<evidence type="ECO:0000313" key="1">
    <source>
        <dbReference type="EMBL" id="KAJ9115107.1"/>
    </source>
</evidence>
<proteinExistence type="predicted"/>
<accession>A0ACC2WVP7</accession>
<dbReference type="EMBL" id="JASBWU010000017">
    <property type="protein sequence ID" value="KAJ9115107.1"/>
    <property type="molecule type" value="Genomic_DNA"/>
</dbReference>
<protein>
    <submittedName>
        <fullName evidence="1">Uncharacterized protein</fullName>
    </submittedName>
</protein>
<name>A0ACC2WVP7_9TREE</name>
<comment type="caution">
    <text evidence="1">The sequence shown here is derived from an EMBL/GenBank/DDBJ whole genome shotgun (WGS) entry which is preliminary data.</text>
</comment>
<gene>
    <name evidence="1" type="ORF">QFC22_005437</name>
</gene>
<organism evidence="1 2">
    <name type="scientific">Naganishia vaughanmartiniae</name>
    <dbReference type="NCBI Taxonomy" id="1424756"/>
    <lineage>
        <taxon>Eukaryota</taxon>
        <taxon>Fungi</taxon>
        <taxon>Dikarya</taxon>
        <taxon>Basidiomycota</taxon>
        <taxon>Agaricomycotina</taxon>
        <taxon>Tremellomycetes</taxon>
        <taxon>Filobasidiales</taxon>
        <taxon>Filobasidiaceae</taxon>
        <taxon>Naganishia</taxon>
    </lineage>
</organism>
<dbReference type="Proteomes" id="UP001243375">
    <property type="component" value="Unassembled WGS sequence"/>
</dbReference>
<reference evidence="1" key="1">
    <citation type="submission" date="2023-04" db="EMBL/GenBank/DDBJ databases">
        <title>Draft Genome sequencing of Naganishia species isolated from polar environments using Oxford Nanopore Technology.</title>
        <authorList>
            <person name="Leo P."/>
            <person name="Venkateswaran K."/>
        </authorList>
    </citation>
    <scope>NUCLEOTIDE SEQUENCE</scope>
    <source>
        <strain evidence="1">MNA-CCFEE 5425</strain>
    </source>
</reference>
<keyword evidence="2" id="KW-1185">Reference proteome</keyword>